<dbReference type="AlphaFoldDB" id="A0A6B0UF28"/>
<keyword evidence="1" id="KW-0732">Signal</keyword>
<sequence>MWPRFCTALLICLATDTFFNVLIRRNIQHPACGNSLIFIHKLYKAMGWKKKKEAVKHRILTITESMSRNYDTELGKVFSCSLQENPPSPIMSHSVRQLQV</sequence>
<accession>A0A6B0UF28</accession>
<name>A0A6B0UF28_IXORI</name>
<organism evidence="2">
    <name type="scientific">Ixodes ricinus</name>
    <name type="common">Common tick</name>
    <name type="synonym">Acarus ricinus</name>
    <dbReference type="NCBI Taxonomy" id="34613"/>
    <lineage>
        <taxon>Eukaryota</taxon>
        <taxon>Metazoa</taxon>
        <taxon>Ecdysozoa</taxon>
        <taxon>Arthropoda</taxon>
        <taxon>Chelicerata</taxon>
        <taxon>Arachnida</taxon>
        <taxon>Acari</taxon>
        <taxon>Parasitiformes</taxon>
        <taxon>Ixodida</taxon>
        <taxon>Ixodoidea</taxon>
        <taxon>Ixodidae</taxon>
        <taxon>Ixodinae</taxon>
        <taxon>Ixodes</taxon>
    </lineage>
</organism>
<dbReference type="EMBL" id="GIFC01006111">
    <property type="protein sequence ID" value="MXU88194.1"/>
    <property type="molecule type" value="Transcribed_RNA"/>
</dbReference>
<evidence type="ECO:0000256" key="1">
    <source>
        <dbReference type="SAM" id="SignalP"/>
    </source>
</evidence>
<proteinExistence type="predicted"/>
<evidence type="ECO:0000313" key="2">
    <source>
        <dbReference type="EMBL" id="MXU88194.1"/>
    </source>
</evidence>
<feature type="chain" id="PRO_5025525479" evidence="1">
    <location>
        <begin position="18"/>
        <end position="100"/>
    </location>
</feature>
<reference evidence="2" key="1">
    <citation type="submission" date="2019-12" db="EMBL/GenBank/DDBJ databases">
        <title>An insight into the sialome of adult female Ixodes ricinus ticks feeding for 6 days.</title>
        <authorList>
            <person name="Perner J."/>
            <person name="Ribeiro J.M.C."/>
        </authorList>
    </citation>
    <scope>NUCLEOTIDE SEQUENCE</scope>
    <source>
        <strain evidence="2">Semi-engorged</strain>
        <tissue evidence="2">Salivary glands</tissue>
    </source>
</reference>
<feature type="signal peptide" evidence="1">
    <location>
        <begin position="1"/>
        <end position="17"/>
    </location>
</feature>
<protein>
    <submittedName>
        <fullName evidence="2">Putative secreted protein</fullName>
    </submittedName>
</protein>